<sequence length="56" mass="6823">WQVSPASIYLDRYTRHIIFRWLESDVREYRGQESIGKRTITSRADLKFASNSRQFW</sequence>
<organism evidence="1 2">
    <name type="scientific">Ophiocordyceps polyrhachis-furcata BCC 54312</name>
    <dbReference type="NCBI Taxonomy" id="1330021"/>
    <lineage>
        <taxon>Eukaryota</taxon>
        <taxon>Fungi</taxon>
        <taxon>Dikarya</taxon>
        <taxon>Ascomycota</taxon>
        <taxon>Pezizomycotina</taxon>
        <taxon>Sordariomycetes</taxon>
        <taxon>Hypocreomycetidae</taxon>
        <taxon>Hypocreales</taxon>
        <taxon>Ophiocordycipitaceae</taxon>
        <taxon>Ophiocordyceps</taxon>
    </lineage>
</organism>
<name>A0A367KZ30_9HYPO</name>
<gene>
    <name evidence="1" type="ORF">L249_3773</name>
</gene>
<keyword evidence="2" id="KW-1185">Reference proteome</keyword>
<reference evidence="1 2" key="1">
    <citation type="journal article" date="2015" name="BMC Genomics">
        <title>Insights from the genome of Ophiocordyceps polyrhachis-furcata to pathogenicity and host specificity in insect fungi.</title>
        <authorList>
            <person name="Wichadakul D."/>
            <person name="Kobmoo N."/>
            <person name="Ingsriswang S."/>
            <person name="Tangphatsornruang S."/>
            <person name="Chantasingh D."/>
            <person name="Luangsa-ard J.J."/>
            <person name="Eurwilaichitr L."/>
        </authorList>
    </citation>
    <scope>NUCLEOTIDE SEQUENCE [LARGE SCALE GENOMIC DNA]</scope>
    <source>
        <strain evidence="1 2">BCC 54312</strain>
    </source>
</reference>
<feature type="non-terminal residue" evidence="1">
    <location>
        <position position="1"/>
    </location>
</feature>
<dbReference type="EMBL" id="LKCN02000029">
    <property type="protein sequence ID" value="RCI07431.1"/>
    <property type="molecule type" value="Genomic_DNA"/>
</dbReference>
<dbReference type="Proteomes" id="UP000253664">
    <property type="component" value="Unassembled WGS sequence"/>
</dbReference>
<dbReference type="AlphaFoldDB" id="A0A367KZ30"/>
<protein>
    <submittedName>
        <fullName evidence="1">Uncharacterized protein</fullName>
    </submittedName>
</protein>
<dbReference type="OrthoDB" id="4928202at2759"/>
<proteinExistence type="predicted"/>
<evidence type="ECO:0000313" key="2">
    <source>
        <dbReference type="Proteomes" id="UP000253664"/>
    </source>
</evidence>
<accession>A0A367KZ30</accession>
<comment type="caution">
    <text evidence="1">The sequence shown here is derived from an EMBL/GenBank/DDBJ whole genome shotgun (WGS) entry which is preliminary data.</text>
</comment>
<evidence type="ECO:0000313" key="1">
    <source>
        <dbReference type="EMBL" id="RCI07431.1"/>
    </source>
</evidence>